<dbReference type="AlphaFoldDB" id="A0A1A6GUZ7"/>
<dbReference type="GO" id="GO:0003676">
    <property type="term" value="F:nucleic acid binding"/>
    <property type="evidence" value="ECO:0007669"/>
    <property type="project" value="InterPro"/>
</dbReference>
<dbReference type="InterPro" id="IPR035979">
    <property type="entry name" value="RBD_domain_sf"/>
</dbReference>
<organism evidence="1 2">
    <name type="scientific">Neotoma lepida</name>
    <name type="common">Desert woodrat</name>
    <dbReference type="NCBI Taxonomy" id="56216"/>
    <lineage>
        <taxon>Eukaryota</taxon>
        <taxon>Metazoa</taxon>
        <taxon>Chordata</taxon>
        <taxon>Craniata</taxon>
        <taxon>Vertebrata</taxon>
        <taxon>Euteleostomi</taxon>
        <taxon>Mammalia</taxon>
        <taxon>Eutheria</taxon>
        <taxon>Euarchontoglires</taxon>
        <taxon>Glires</taxon>
        <taxon>Rodentia</taxon>
        <taxon>Myomorpha</taxon>
        <taxon>Muroidea</taxon>
        <taxon>Cricetidae</taxon>
        <taxon>Neotominae</taxon>
        <taxon>Neotoma</taxon>
    </lineage>
</organism>
<gene>
    <name evidence="1" type="ORF">A6R68_01295</name>
</gene>
<evidence type="ECO:0000313" key="1">
    <source>
        <dbReference type="EMBL" id="OBS70163.1"/>
    </source>
</evidence>
<dbReference type="OrthoDB" id="296632at2759"/>
<dbReference type="Gene3D" id="3.30.70.330">
    <property type="match status" value="2"/>
</dbReference>
<name>A0A1A6GUZ7_NEOLE</name>
<evidence type="ECO:0008006" key="3">
    <source>
        <dbReference type="Google" id="ProtNLM"/>
    </source>
</evidence>
<comment type="caution">
    <text evidence="1">The sequence shown here is derived from an EMBL/GenBank/DDBJ whole genome shotgun (WGS) entry which is preliminary data.</text>
</comment>
<dbReference type="InterPro" id="IPR012677">
    <property type="entry name" value="Nucleotide-bd_a/b_plait_sf"/>
</dbReference>
<evidence type="ECO:0000313" key="2">
    <source>
        <dbReference type="Proteomes" id="UP000092124"/>
    </source>
</evidence>
<dbReference type="STRING" id="56216.A0A1A6GUZ7"/>
<proteinExistence type="predicted"/>
<dbReference type="PANTHER" id="PTHR15592">
    <property type="entry name" value="MATRIN 3/NUCLEAR PROTEIN 220-RELATED"/>
    <property type="match status" value="1"/>
</dbReference>
<dbReference type="Proteomes" id="UP000092124">
    <property type="component" value="Unassembled WGS sequence"/>
</dbReference>
<accession>A0A1A6GUZ7</accession>
<sequence>MNTQEIANTMINHYTSRCSRTTLPKQCACPGGPAVTLDALHQIFSKFGTVLKIIIFTKNNQFQMLLHYALHMSIQHVKLVVAVAGCIAIPSLTSARDSILLVNNLITESIYGYVKQVKILFNKEENILVQREDISQTQLAMSHLEQAQAAWEASVHCNIKKLGSKYLKNFSLLSLVPPTSFAECQKEVLKNFFSSNRDMAKGLKKDHKMALIQMSLLEEVVQAPTKLYTHNLGKNHCPHVLQCIESGTVVTKDEEVEVGPKLEGEMGCRSDMELQLGLLHHGRLVPRCTTTSEVRGVTKLYSRDRLRALAASRRRVVVSRAWKRASSSSPIVT</sequence>
<reference evidence="1 2" key="1">
    <citation type="submission" date="2016-06" db="EMBL/GenBank/DDBJ databases">
        <title>The Draft Genome Sequence and Annotation of the Desert Woodrat Neotoma lepida.</title>
        <authorList>
            <person name="Campbell M."/>
            <person name="Oakeson K.F."/>
            <person name="Yandell M."/>
            <person name="Halpert J.R."/>
            <person name="Dearing D."/>
        </authorList>
    </citation>
    <scope>NUCLEOTIDE SEQUENCE [LARGE SCALE GENOMIC DNA]</scope>
    <source>
        <strain evidence="1">417</strain>
        <tissue evidence="1">Liver</tissue>
    </source>
</reference>
<dbReference type="EMBL" id="LZPO01066402">
    <property type="protein sequence ID" value="OBS70163.1"/>
    <property type="molecule type" value="Genomic_DNA"/>
</dbReference>
<keyword evidence="2" id="KW-1185">Reference proteome</keyword>
<dbReference type="SUPFAM" id="SSF54928">
    <property type="entry name" value="RNA-binding domain, RBD"/>
    <property type="match status" value="1"/>
</dbReference>
<dbReference type="Pfam" id="PF13893">
    <property type="entry name" value="RRM_5"/>
    <property type="match status" value="1"/>
</dbReference>
<protein>
    <recommendedName>
        <fullName evidence="3">RRM domain-containing protein</fullName>
    </recommendedName>
</protein>